<keyword evidence="1" id="KW-1133">Transmembrane helix</keyword>
<keyword evidence="1" id="KW-0812">Transmembrane</keyword>
<keyword evidence="1" id="KW-0472">Membrane</keyword>
<keyword evidence="2" id="KW-0808">Transferase</keyword>
<evidence type="ECO:0000313" key="3">
    <source>
        <dbReference type="Proteomes" id="UP000029868"/>
    </source>
</evidence>
<evidence type="ECO:0000256" key="1">
    <source>
        <dbReference type="SAM" id="Phobius"/>
    </source>
</evidence>
<reference evidence="2 3" key="1">
    <citation type="submission" date="2014-08" db="EMBL/GenBank/DDBJ databases">
        <title>Genomic and Phenotypic Diversity of Colwellia psychrerythraea strains from Disparate Marine Basins.</title>
        <authorList>
            <person name="Techtmann S.M."/>
            <person name="Stelling S.C."/>
            <person name="Utturkar S.M."/>
            <person name="Alshibli N."/>
            <person name="Harris A."/>
            <person name="Brown S.D."/>
            <person name="Hazen T.C."/>
        </authorList>
    </citation>
    <scope>NUCLEOTIDE SEQUENCE [LARGE SCALE GENOMIC DNA]</scope>
    <source>
        <strain evidence="2 3">GAB14E</strain>
    </source>
</reference>
<dbReference type="InterPro" id="IPR043148">
    <property type="entry name" value="TagF_C"/>
</dbReference>
<name>A0A099KKT4_COLPS</name>
<dbReference type="AlphaFoldDB" id="A0A099KKT4"/>
<organism evidence="2 3">
    <name type="scientific">Colwellia psychrerythraea</name>
    <name type="common">Vibrio psychroerythus</name>
    <dbReference type="NCBI Taxonomy" id="28229"/>
    <lineage>
        <taxon>Bacteria</taxon>
        <taxon>Pseudomonadati</taxon>
        <taxon>Pseudomonadota</taxon>
        <taxon>Gammaproteobacteria</taxon>
        <taxon>Alteromonadales</taxon>
        <taxon>Colwelliaceae</taxon>
        <taxon>Colwellia</taxon>
    </lineage>
</organism>
<dbReference type="OrthoDB" id="9780552at2"/>
<accession>A0A099KKT4</accession>
<proteinExistence type="predicted"/>
<dbReference type="RefSeq" id="WP_033083207.1">
    <property type="nucleotide sequence ID" value="NZ_JQEC01000044.1"/>
</dbReference>
<dbReference type="Proteomes" id="UP000029868">
    <property type="component" value="Unassembled WGS sequence"/>
</dbReference>
<evidence type="ECO:0000313" key="2">
    <source>
        <dbReference type="EMBL" id="KGJ90885.1"/>
    </source>
</evidence>
<comment type="caution">
    <text evidence="2">The sequence shown here is derived from an EMBL/GenBank/DDBJ whole genome shotgun (WGS) entry which is preliminary data.</text>
</comment>
<dbReference type="GO" id="GO:0016740">
    <property type="term" value="F:transferase activity"/>
    <property type="evidence" value="ECO:0007669"/>
    <property type="project" value="UniProtKB-KW"/>
</dbReference>
<dbReference type="EMBL" id="JQEC01000044">
    <property type="protein sequence ID" value="KGJ90885.1"/>
    <property type="molecule type" value="Genomic_DNA"/>
</dbReference>
<dbReference type="PATRIC" id="fig|28229.3.peg.3210"/>
<protein>
    <submittedName>
        <fullName evidence="2">CDP-glycerol:poly(Glycerophosphate) glycerophosphotransferase</fullName>
    </submittedName>
</protein>
<feature type="transmembrane region" description="Helical" evidence="1">
    <location>
        <begin position="29"/>
        <end position="46"/>
    </location>
</feature>
<sequence length="423" mass="47343">MKLLTQVLLVITFLYSEVAFAYLDPGSGSAIISVIIATIGSLWYFLKSLLYRVSGKNIEHASLVSQDNSLLIFSEGKAYWGTFGPLVAELIKEKIPFRYRTLDLHDPALTIESKYMQSKRLSLNPIHLAEFSKINAPVMIATSPNIGTQGYPIMKPAGVANLMHVFHHIGDISIYKRNSLDHYDSVILAGDFQKKSIRVLENLRNLKKKRLITLGLLYLDELYQNRLLVSANDREKETILIGSSWGPKGCLQTYGTAFITALVAAGFKVIIRPHPQSAITEPEFIEKCKRATISTLVTWDESVSPTRAMSEAKLLISDTSSLRFDYAFLYEKPIITLAIPKANLAEFEAVDLDYCWHESAAAEIGVTVDSDSLHNIVDIVNRVIKTHASAELQSFKRETIVNFGNCAPKVVSYIKKLNVNRER</sequence>
<gene>
    <name evidence="2" type="ORF">GAB14E_0549</name>
</gene>
<dbReference type="Gene3D" id="3.40.50.12580">
    <property type="match status" value="1"/>
</dbReference>